<organism evidence="2">
    <name type="scientific">hydrothermal vent metagenome</name>
    <dbReference type="NCBI Taxonomy" id="652676"/>
    <lineage>
        <taxon>unclassified sequences</taxon>
        <taxon>metagenomes</taxon>
        <taxon>ecological metagenomes</taxon>
    </lineage>
</organism>
<reference evidence="2" key="1">
    <citation type="submission" date="2018-06" db="EMBL/GenBank/DDBJ databases">
        <authorList>
            <person name="Zhirakovskaya E."/>
        </authorList>
    </citation>
    <scope>NUCLEOTIDE SEQUENCE</scope>
</reference>
<dbReference type="AlphaFoldDB" id="A0A3B0UPX1"/>
<protein>
    <recommendedName>
        <fullName evidence="1">Outer membrane protein beta-barrel domain-containing protein</fullName>
    </recommendedName>
</protein>
<evidence type="ECO:0000259" key="1">
    <source>
        <dbReference type="Pfam" id="PF13568"/>
    </source>
</evidence>
<dbReference type="InterPro" id="IPR025665">
    <property type="entry name" value="Beta-barrel_OMP_2"/>
</dbReference>
<sequence>MKKQAIFAFIFIFVFSFVHNDAQAQGAILNLQGYNEQPYHFGFILGMNTMNFSVKPIDNPGQYKWSKKQAPDLPNADFYRVLSVTASASPGFSVGILGNLRLMKFLDLRFIPTLSFGSRTLNYSIHAHNMTGTTVPDSAFMVNKKVNSTYLTFPLLLKYRSWRKDNYGAYFIGGINYSIDLAAVKKTKLDSGTGDIKLRTKDIGAEIGAGFDFYNAYFKLSVEAKMIFGLKNLIVNDNTLYSGSLSQLHSKVFMLSFTFE</sequence>
<dbReference type="Pfam" id="PF13568">
    <property type="entry name" value="OMP_b-brl_2"/>
    <property type="match status" value="1"/>
</dbReference>
<dbReference type="EMBL" id="UOET01000047">
    <property type="protein sequence ID" value="VAW26629.1"/>
    <property type="molecule type" value="Genomic_DNA"/>
</dbReference>
<proteinExistence type="predicted"/>
<name>A0A3B0UPX1_9ZZZZ</name>
<feature type="domain" description="Outer membrane protein beta-barrel" evidence="1">
    <location>
        <begin position="38"/>
        <end position="234"/>
    </location>
</feature>
<accession>A0A3B0UPX1</accession>
<evidence type="ECO:0000313" key="2">
    <source>
        <dbReference type="EMBL" id="VAW26629.1"/>
    </source>
</evidence>
<gene>
    <name evidence="2" type="ORF">MNBD_BACTEROID07-1174</name>
</gene>